<feature type="short sequence motif" description="'KMSKS' region" evidence="9">
    <location>
        <begin position="268"/>
        <end position="272"/>
    </location>
</feature>
<evidence type="ECO:0000259" key="13">
    <source>
        <dbReference type="Pfam" id="PF20974"/>
    </source>
</evidence>
<accession>A0ABT9GPN8</accession>
<comment type="subunit">
    <text evidence="9">Monomer.</text>
</comment>
<dbReference type="Gene3D" id="3.40.50.620">
    <property type="entry name" value="HUPs"/>
    <property type="match status" value="1"/>
</dbReference>
<keyword evidence="3 9" id="KW-0436">Ligase</keyword>
<keyword evidence="6 9" id="KW-0648">Protein biosynthesis</keyword>
<dbReference type="InterPro" id="IPR020056">
    <property type="entry name" value="Rbsml_bL25/Gln-tRNA_synth_N"/>
</dbReference>
<gene>
    <name evidence="9 14" type="primary">glnS</name>
    <name evidence="14" type="ORF">Q3O59_07800</name>
</gene>
<dbReference type="RefSeq" id="WP_305945020.1">
    <property type="nucleotide sequence ID" value="NZ_JAUZVY010000002.1"/>
</dbReference>
<protein>
    <recommendedName>
        <fullName evidence="9">Glutamine--tRNA ligase</fullName>
        <ecNumber evidence="9">6.1.1.18</ecNumber>
    </recommendedName>
    <alternativeName>
        <fullName evidence="9">Glutaminyl-tRNA synthetase</fullName>
        <shortName evidence="9">GlnRS</shortName>
    </alternativeName>
</protein>
<dbReference type="InterPro" id="IPR022861">
    <property type="entry name" value="Gln_tRNA_ligase_bac"/>
</dbReference>
<evidence type="ECO:0000256" key="5">
    <source>
        <dbReference type="ARBA" id="ARBA00022840"/>
    </source>
</evidence>
<evidence type="ECO:0000259" key="12">
    <source>
        <dbReference type="Pfam" id="PF03950"/>
    </source>
</evidence>
<feature type="domain" description="Glutamyl/glutaminyl-tRNA synthetase class Ib catalytic" evidence="11">
    <location>
        <begin position="28"/>
        <end position="337"/>
    </location>
</feature>
<comment type="similarity">
    <text evidence="1 9 10">Belongs to the class-I aminoacyl-tRNA synthetase family.</text>
</comment>
<evidence type="ECO:0000313" key="15">
    <source>
        <dbReference type="Proteomes" id="UP001236258"/>
    </source>
</evidence>
<proteinExistence type="inferred from homology"/>
<feature type="domain" description="tRNA synthetases class I (E and Q) anti-codon binding" evidence="13">
    <location>
        <begin position="457"/>
        <end position="529"/>
    </location>
</feature>
<comment type="catalytic activity">
    <reaction evidence="8 9">
        <text>tRNA(Gln) + L-glutamine + ATP = L-glutaminyl-tRNA(Gln) + AMP + diphosphate</text>
        <dbReference type="Rhea" id="RHEA:20121"/>
        <dbReference type="Rhea" id="RHEA-COMP:9662"/>
        <dbReference type="Rhea" id="RHEA-COMP:9681"/>
        <dbReference type="ChEBI" id="CHEBI:30616"/>
        <dbReference type="ChEBI" id="CHEBI:33019"/>
        <dbReference type="ChEBI" id="CHEBI:58359"/>
        <dbReference type="ChEBI" id="CHEBI:78442"/>
        <dbReference type="ChEBI" id="CHEBI:78521"/>
        <dbReference type="ChEBI" id="CHEBI:456215"/>
        <dbReference type="EC" id="6.1.1.18"/>
    </reaction>
</comment>
<evidence type="ECO:0000256" key="2">
    <source>
        <dbReference type="ARBA" id="ARBA00022490"/>
    </source>
</evidence>
<keyword evidence="5 9" id="KW-0067">ATP-binding</keyword>
<sequence>MADVDHRPSNFIRQIIDKDLASGKHSSVHTRFPPEPNGFLHIGHAKSICLNFGIAADYQGSCNLRFDDTNPEKENIDFVHSIQQDVKWLGFDWEEPVHYSSDYFDQLYGFAVELINKGLAYVCYLNAEEMREYRGSLTKPGKHSPTRDTSPAENLALFEKMRAGGFKEGECSLRAKIDMASPFICMRDPVLYRVKFAHHHQTGDKWCIYPMYDFTHCISDALEGITHSLCTLEFQDNRRLYDWILDNISIDCHPQQIEFSRLNLEYTVMSKRKLQTLVEKELVQGWDDPRMPTIAGLRRRGYTPESIREFAKRIGVTKQDNIIEMSALESCIRDDLNVRAPRAMAVLEPLKVTICNYPDDELQWLDAPNHPNDDSLGQRKVPFGKVVYIDQADFREEANKKYKRLVTGGCVRLRNAYVIQAEEVVKDDDGHIIELVCSYLPETLGENPADGRKVRGVIHWVEASQAVAAEFRVYDRLFKVANPAAEEDFLQCLNPDSLVVKQGWVEPSLAQAEAGKAYQFEREGYYCADSQDSTPERPVFNRTVGLRDSWNDGA</sequence>
<evidence type="ECO:0000256" key="3">
    <source>
        <dbReference type="ARBA" id="ARBA00022598"/>
    </source>
</evidence>
<dbReference type="Pfam" id="PF20974">
    <property type="entry name" value="tRNA-synt_1c_C2"/>
    <property type="match status" value="1"/>
</dbReference>
<evidence type="ECO:0000259" key="11">
    <source>
        <dbReference type="Pfam" id="PF00749"/>
    </source>
</evidence>
<feature type="binding site" evidence="9">
    <location>
        <position position="67"/>
    </location>
    <ligand>
        <name>L-glutamine</name>
        <dbReference type="ChEBI" id="CHEBI:58359"/>
    </ligand>
</feature>
<feature type="binding site" evidence="9">
    <location>
        <begin position="41"/>
        <end position="47"/>
    </location>
    <ligand>
        <name>ATP</name>
        <dbReference type="ChEBI" id="CHEBI:30616"/>
    </ligand>
</feature>
<dbReference type="InterPro" id="IPR049437">
    <property type="entry name" value="tRNA-synt_1c_C2"/>
</dbReference>
<evidence type="ECO:0000256" key="4">
    <source>
        <dbReference type="ARBA" id="ARBA00022741"/>
    </source>
</evidence>
<comment type="caution">
    <text evidence="14">The sequence shown here is derived from an EMBL/GenBank/DDBJ whole genome shotgun (WGS) entry which is preliminary data.</text>
</comment>
<dbReference type="InterPro" id="IPR014729">
    <property type="entry name" value="Rossmann-like_a/b/a_fold"/>
</dbReference>
<dbReference type="Proteomes" id="UP001236258">
    <property type="component" value="Unassembled WGS sequence"/>
</dbReference>
<keyword evidence="15" id="KW-1185">Reference proteome</keyword>
<keyword evidence="4 9" id="KW-0547">Nucleotide-binding</keyword>
<dbReference type="InterPro" id="IPR000924">
    <property type="entry name" value="Glu/Gln-tRNA-synth"/>
</dbReference>
<feature type="binding site" evidence="9">
    <location>
        <begin position="261"/>
        <end position="262"/>
    </location>
    <ligand>
        <name>ATP</name>
        <dbReference type="ChEBI" id="CHEBI:30616"/>
    </ligand>
</feature>
<keyword evidence="7 9" id="KW-0030">Aminoacyl-tRNA synthetase</keyword>
<dbReference type="EC" id="6.1.1.18" evidence="9"/>
<evidence type="ECO:0000256" key="1">
    <source>
        <dbReference type="ARBA" id="ARBA00005594"/>
    </source>
</evidence>
<dbReference type="Pfam" id="PF00749">
    <property type="entry name" value="tRNA-synt_1c"/>
    <property type="match status" value="1"/>
</dbReference>
<dbReference type="InterPro" id="IPR001412">
    <property type="entry name" value="aa-tRNA-synth_I_CS"/>
</dbReference>
<dbReference type="Gene3D" id="2.40.240.10">
    <property type="entry name" value="Ribosomal Protein L25, Chain P"/>
    <property type="match status" value="2"/>
</dbReference>
<dbReference type="InterPro" id="IPR020059">
    <property type="entry name" value="Glu/Gln-tRNA-synth_Ib_codon-bd"/>
</dbReference>
<name>A0ABT9GPN8_9GAMM</name>
<dbReference type="PANTHER" id="PTHR43097">
    <property type="entry name" value="GLUTAMINE-TRNA LIGASE"/>
    <property type="match status" value="1"/>
</dbReference>
<dbReference type="NCBIfam" id="NF011291">
    <property type="entry name" value="PRK14703.1"/>
    <property type="match status" value="1"/>
</dbReference>
<dbReference type="InterPro" id="IPR011035">
    <property type="entry name" value="Ribosomal_bL25/Gln-tRNA_synth"/>
</dbReference>
<feature type="domain" description="Glutamyl/glutaminyl-tRNA synthetase class Ib anti-codon binding" evidence="12">
    <location>
        <begin position="340"/>
        <end position="439"/>
    </location>
</feature>
<evidence type="ECO:0000256" key="6">
    <source>
        <dbReference type="ARBA" id="ARBA00022917"/>
    </source>
</evidence>
<feature type="short sequence motif" description="'HIGH' region" evidence="9">
    <location>
        <begin position="34"/>
        <end position="44"/>
    </location>
</feature>
<evidence type="ECO:0000256" key="9">
    <source>
        <dbReference type="HAMAP-Rule" id="MF_00126"/>
    </source>
</evidence>
<dbReference type="HAMAP" id="MF_00126">
    <property type="entry name" value="Gln_tRNA_synth"/>
    <property type="match status" value="1"/>
</dbReference>
<dbReference type="PROSITE" id="PS00178">
    <property type="entry name" value="AA_TRNA_LIGASE_I"/>
    <property type="match status" value="1"/>
</dbReference>
<dbReference type="GO" id="GO:0004819">
    <property type="term" value="F:glutamine-tRNA ligase activity"/>
    <property type="evidence" value="ECO:0007669"/>
    <property type="project" value="UniProtKB-EC"/>
</dbReference>
<reference evidence="14 15" key="1">
    <citation type="submission" date="2023-08" db="EMBL/GenBank/DDBJ databases">
        <authorList>
            <person name="Joshi A."/>
            <person name="Thite S."/>
        </authorList>
    </citation>
    <scope>NUCLEOTIDE SEQUENCE [LARGE SCALE GENOMIC DNA]</scope>
    <source>
        <strain evidence="14 15">1E1</strain>
    </source>
</reference>
<feature type="binding site" evidence="9">
    <location>
        <begin position="35"/>
        <end position="37"/>
    </location>
    <ligand>
        <name>ATP</name>
        <dbReference type="ChEBI" id="CHEBI:30616"/>
    </ligand>
</feature>
<feature type="binding site" evidence="9">
    <location>
        <position position="231"/>
    </location>
    <ligand>
        <name>ATP</name>
        <dbReference type="ChEBI" id="CHEBI:30616"/>
    </ligand>
</feature>
<dbReference type="InterPro" id="IPR004514">
    <property type="entry name" value="Gln-tRNA-synth"/>
</dbReference>
<comment type="caution">
    <text evidence="9">Lacks conserved residue(s) required for the propagation of feature annotation.</text>
</comment>
<feature type="binding site" evidence="9">
    <location>
        <begin position="269"/>
        <end position="271"/>
    </location>
    <ligand>
        <name>ATP</name>
        <dbReference type="ChEBI" id="CHEBI:30616"/>
    </ligand>
</feature>
<dbReference type="EMBL" id="JAUZVY010000002">
    <property type="protein sequence ID" value="MDP4528929.1"/>
    <property type="molecule type" value="Genomic_DNA"/>
</dbReference>
<dbReference type="SUPFAM" id="SSF52374">
    <property type="entry name" value="Nucleotidylyl transferase"/>
    <property type="match status" value="1"/>
</dbReference>
<dbReference type="InterPro" id="IPR050132">
    <property type="entry name" value="Gln/Glu-tRNA_Ligase"/>
</dbReference>
<dbReference type="PRINTS" id="PR00987">
    <property type="entry name" value="TRNASYNTHGLU"/>
</dbReference>
<dbReference type="NCBIfam" id="TIGR00440">
    <property type="entry name" value="glnS"/>
    <property type="match status" value="1"/>
</dbReference>
<dbReference type="PANTHER" id="PTHR43097:SF5">
    <property type="entry name" value="GLUTAMATE--TRNA LIGASE"/>
    <property type="match status" value="1"/>
</dbReference>
<dbReference type="SUPFAM" id="SSF50715">
    <property type="entry name" value="Ribosomal protein L25-like"/>
    <property type="match status" value="1"/>
</dbReference>
<evidence type="ECO:0000256" key="10">
    <source>
        <dbReference type="RuleBase" id="RU363037"/>
    </source>
</evidence>
<dbReference type="InterPro" id="IPR020058">
    <property type="entry name" value="Glu/Gln-tRNA-synth_Ib_cat-dom"/>
</dbReference>
<feature type="binding site" evidence="9">
    <location>
        <position position="212"/>
    </location>
    <ligand>
        <name>L-glutamine</name>
        <dbReference type="ChEBI" id="CHEBI:58359"/>
    </ligand>
</feature>
<evidence type="ECO:0000256" key="8">
    <source>
        <dbReference type="ARBA" id="ARBA00048270"/>
    </source>
</evidence>
<dbReference type="Pfam" id="PF03950">
    <property type="entry name" value="tRNA-synt_1c_C"/>
    <property type="match status" value="1"/>
</dbReference>
<keyword evidence="2 9" id="KW-0963">Cytoplasm</keyword>
<comment type="subcellular location">
    <subcellularLocation>
        <location evidence="9">Cytoplasm</location>
    </subcellularLocation>
</comment>
<organism evidence="14 15">
    <name type="scientific">Alkalimonas delamerensis</name>
    <dbReference type="NCBI Taxonomy" id="265981"/>
    <lineage>
        <taxon>Bacteria</taxon>
        <taxon>Pseudomonadati</taxon>
        <taxon>Pseudomonadota</taxon>
        <taxon>Gammaproteobacteria</taxon>
        <taxon>Alkalimonas</taxon>
    </lineage>
</organism>
<dbReference type="CDD" id="cd00807">
    <property type="entry name" value="GlnRS_core"/>
    <property type="match status" value="1"/>
</dbReference>
<evidence type="ECO:0000313" key="14">
    <source>
        <dbReference type="EMBL" id="MDP4528929.1"/>
    </source>
</evidence>
<evidence type="ECO:0000256" key="7">
    <source>
        <dbReference type="ARBA" id="ARBA00023146"/>
    </source>
</evidence>